<dbReference type="Proteomes" id="UP001225598">
    <property type="component" value="Chromosome"/>
</dbReference>
<evidence type="ECO:0000313" key="3">
    <source>
        <dbReference type="Proteomes" id="UP001225598"/>
    </source>
</evidence>
<dbReference type="EMBL" id="CP126969">
    <property type="protein sequence ID" value="WIM67917.1"/>
    <property type="molecule type" value="Genomic_DNA"/>
</dbReference>
<sequence>MAANKKRASLAVSALCFASVAAAPAVNAADWEDTTIKPGETITLTPTDSTGSSRVEIAERSTIPAGWSVRSTNGKFQVSAPMNATSDQVATLVLVDATTPVDEVKISVSAPTTAATPTATKSSDGNWLESLVSQINSFFKS</sequence>
<keyword evidence="3" id="KW-1185">Reference proteome</keyword>
<protein>
    <submittedName>
        <fullName evidence="2">Uncharacterized protein</fullName>
    </submittedName>
</protein>
<accession>A0ABY8VF03</accession>
<evidence type="ECO:0000313" key="2">
    <source>
        <dbReference type="EMBL" id="WIM67917.1"/>
    </source>
</evidence>
<feature type="signal peptide" evidence="1">
    <location>
        <begin position="1"/>
        <end position="28"/>
    </location>
</feature>
<keyword evidence="1" id="KW-0732">Signal</keyword>
<gene>
    <name evidence="2" type="ORF">QP027_00505</name>
</gene>
<dbReference type="RefSeq" id="WP_284825241.1">
    <property type="nucleotide sequence ID" value="NZ_CP126969.1"/>
</dbReference>
<feature type="chain" id="PRO_5046998865" evidence="1">
    <location>
        <begin position="29"/>
        <end position="141"/>
    </location>
</feature>
<name>A0ABY8VF03_9CORY</name>
<proteinExistence type="predicted"/>
<organism evidence="2 3">
    <name type="scientific">Corynebacterium breve</name>
    <dbReference type="NCBI Taxonomy" id="3049799"/>
    <lineage>
        <taxon>Bacteria</taxon>
        <taxon>Bacillati</taxon>
        <taxon>Actinomycetota</taxon>
        <taxon>Actinomycetes</taxon>
        <taxon>Mycobacteriales</taxon>
        <taxon>Corynebacteriaceae</taxon>
        <taxon>Corynebacterium</taxon>
    </lineage>
</organism>
<reference evidence="2 3" key="1">
    <citation type="submission" date="2023-05" db="EMBL/GenBank/DDBJ databases">
        <title>Corynebacterium suedekumii sp. nov. and Corynebacterium breve sp. nov. isolated from raw cow's milk.</title>
        <authorList>
            <person name="Baer M.K."/>
            <person name="Mehl L."/>
            <person name="Hellmuth R."/>
            <person name="Marke G."/>
            <person name="Lipski A."/>
        </authorList>
    </citation>
    <scope>NUCLEOTIDE SEQUENCE [LARGE SCALE GENOMIC DNA]</scope>
    <source>
        <strain evidence="2 3">R4</strain>
    </source>
</reference>
<evidence type="ECO:0000256" key="1">
    <source>
        <dbReference type="SAM" id="SignalP"/>
    </source>
</evidence>